<dbReference type="RefSeq" id="WP_103726110.1">
    <property type="nucleotide sequence ID" value="NZ_PQNY01000008.1"/>
</dbReference>
<proteinExistence type="predicted"/>
<dbReference type="Proteomes" id="UP000237056">
    <property type="component" value="Unassembled WGS sequence"/>
</dbReference>
<dbReference type="InterPro" id="IPR026444">
    <property type="entry name" value="Secre_tail"/>
</dbReference>
<comment type="caution">
    <text evidence="4">The sequence shown here is derived from an EMBL/GenBank/DDBJ whole genome shotgun (WGS) entry which is preliminary data.</text>
</comment>
<sequence>MKKTKQIRFLLLLLLMIGSISFAQRNNVLINQNQEIDAGFIKYKQGPTGEYNYNTSLVQSVDNVQCTVNGIVITTTGSTPSYYSPPSYNNNELCNDIVNPASNTPVIWTSPSTNGYITYTFSEPITSVRISYSAVNSDDVATMSINAPGMQLSNPCGLSISGNVISCTFPAPPTSNTFSSGNVALTVSSCTPFTQVTLQNTGGKSGWVSGNPCNFIIENMLNAIPKVQFFYCGSTPQSSLSTSSLFECATTTNGCSVNGGNATITPVVPTPPFDPNMAVNILPIQPIPSYIIINGDGTITIGGDAPPSFSDEFFVQICSGGSCTIPIRCNVIKDANCNGKMGSAVNLNISPNPSKEGTFNILFGKAIENGFIEVYSLYGEKVFAETLTNQTETILKLNQLNKGTYLLKVFDGKETITKTIVKE</sequence>
<keyword evidence="5" id="KW-1185">Reference proteome</keyword>
<dbReference type="EMBL" id="PQNY01000008">
    <property type="protein sequence ID" value="POS01782.1"/>
    <property type="molecule type" value="Genomic_DNA"/>
</dbReference>
<accession>A0A2S4N7V9</accession>
<reference evidence="4 5" key="1">
    <citation type="submission" date="2018-01" db="EMBL/GenBank/DDBJ databases">
        <title>Genomic Encyclopedia of Type Strains, Phase I: the one thousand microbial genomes (KMG-I) project.</title>
        <authorList>
            <person name="Goeker M."/>
        </authorList>
    </citation>
    <scope>NUCLEOTIDE SEQUENCE [LARGE SCALE GENOMIC DNA]</scope>
    <source>
        <strain evidence="4 5">DSM 17960</strain>
    </source>
</reference>
<feature type="chain" id="PRO_5015534492" evidence="2">
    <location>
        <begin position="24"/>
        <end position="423"/>
    </location>
</feature>
<protein>
    <submittedName>
        <fullName evidence="4">Putative secreted protein (Por secretion system target)</fullName>
    </submittedName>
</protein>
<evidence type="ECO:0000313" key="4">
    <source>
        <dbReference type="EMBL" id="POS01782.1"/>
    </source>
</evidence>
<dbReference type="OrthoDB" id="8901262at2"/>
<gene>
    <name evidence="4" type="ORF">Q361_108109</name>
</gene>
<evidence type="ECO:0000259" key="3">
    <source>
        <dbReference type="Pfam" id="PF18962"/>
    </source>
</evidence>
<dbReference type="NCBIfam" id="TIGR04183">
    <property type="entry name" value="Por_Secre_tail"/>
    <property type="match status" value="1"/>
</dbReference>
<evidence type="ECO:0000313" key="5">
    <source>
        <dbReference type="Proteomes" id="UP000237056"/>
    </source>
</evidence>
<name>A0A2S4N7V9_9FLAO</name>
<feature type="domain" description="Secretion system C-terminal sorting" evidence="3">
    <location>
        <begin position="349"/>
        <end position="421"/>
    </location>
</feature>
<keyword evidence="1 2" id="KW-0732">Signal</keyword>
<evidence type="ECO:0000256" key="2">
    <source>
        <dbReference type="SAM" id="SignalP"/>
    </source>
</evidence>
<organism evidence="4 5">
    <name type="scientific">Flavobacterium croceum DSM 17960</name>
    <dbReference type="NCBI Taxonomy" id="1121886"/>
    <lineage>
        <taxon>Bacteria</taxon>
        <taxon>Pseudomonadati</taxon>
        <taxon>Bacteroidota</taxon>
        <taxon>Flavobacteriia</taxon>
        <taxon>Flavobacteriales</taxon>
        <taxon>Flavobacteriaceae</taxon>
        <taxon>Flavobacterium</taxon>
    </lineage>
</organism>
<evidence type="ECO:0000256" key="1">
    <source>
        <dbReference type="ARBA" id="ARBA00022729"/>
    </source>
</evidence>
<dbReference type="Pfam" id="PF18962">
    <property type="entry name" value="Por_Secre_tail"/>
    <property type="match status" value="1"/>
</dbReference>
<feature type="signal peptide" evidence="2">
    <location>
        <begin position="1"/>
        <end position="23"/>
    </location>
</feature>
<dbReference type="AlphaFoldDB" id="A0A2S4N7V9"/>